<organism evidence="3">
    <name type="scientific">viral metagenome</name>
    <dbReference type="NCBI Taxonomy" id="1070528"/>
    <lineage>
        <taxon>unclassified sequences</taxon>
        <taxon>metagenomes</taxon>
        <taxon>organismal metagenomes</taxon>
    </lineage>
</organism>
<accession>A0A6C0F589</accession>
<protein>
    <recommendedName>
        <fullName evidence="4">Major capsid protein N-terminal domain-containing protein</fullName>
    </recommendedName>
</protein>
<evidence type="ECO:0000313" key="3">
    <source>
        <dbReference type="EMBL" id="QHT36354.1"/>
    </source>
</evidence>
<dbReference type="Gene3D" id="2.70.9.10">
    <property type="entry name" value="Adenovirus Type 2 Hexon, domain 4"/>
    <property type="match status" value="1"/>
</dbReference>
<dbReference type="InterPro" id="IPR038519">
    <property type="entry name" value="MCP_C_sf"/>
</dbReference>
<evidence type="ECO:0000259" key="2">
    <source>
        <dbReference type="Pfam" id="PF16903"/>
    </source>
</evidence>
<dbReference type="InterPro" id="IPR016112">
    <property type="entry name" value="VP_dsDNA_II"/>
</dbReference>
<feature type="domain" description="Major capsid protein C-terminal" evidence="1">
    <location>
        <begin position="221"/>
        <end position="309"/>
    </location>
</feature>
<proteinExistence type="predicted"/>
<feature type="domain" description="Major capsid protein C-terminal" evidence="1">
    <location>
        <begin position="472"/>
        <end position="529"/>
    </location>
</feature>
<name>A0A6C0F589_9ZZZZ</name>
<sequence>MGGGLLQLIAYGSQDVYLTGNPQITFFKVVYRRHTNFSMECIKQDINGHSEIGITTVNNKATVTISKTGDLLTSIYVKADQNTTNMGICGDHIIEDVEIEIGGQRIDKQYREWNQIWTELTIPKSKQEGFKYLSGSFNNNNLPQTTQKTIMYPLNFWFCRNPGLALPLIALQYHEVQLKITWGNSVYSSSENENLTRENASAQTSNTIEVWGDYVYLDTDERRRFAQVSHEYLIEQVQIQKEKDDNKKVFKLNLEHPVKEIIWTNPNSYPMTTQKAKIQINGHDRMAEQSKEYFQIKQPYQHHTSIPGYNIKEKETPELLNVHVVSGPYQLQTLKTNPISNTLNANNTCAICGLSSLTTNADYIASDKTLVIREEREDSINYYPGDIVQIRINDNDSTNTITTSQTFTITKVRIRGTELDPDRYSELTLDRNILTNSKPDGTSLTIADGDDVLLTIIARTHNPLSNCSQLKKDINIYSFSIEPEEHQPSGTCNFSKVESASLIFSDTTYVSNIYAVNYNVLRVMSGMAGIAYAA</sequence>
<dbReference type="AlphaFoldDB" id="A0A6C0F589"/>
<dbReference type="SUPFAM" id="SSF49749">
    <property type="entry name" value="Group II dsDNA viruses VP"/>
    <property type="match status" value="3"/>
</dbReference>
<evidence type="ECO:0008006" key="4">
    <source>
        <dbReference type="Google" id="ProtNLM"/>
    </source>
</evidence>
<dbReference type="InterPro" id="IPR007542">
    <property type="entry name" value="MCP_C"/>
</dbReference>
<dbReference type="EMBL" id="MN738741">
    <property type="protein sequence ID" value="QHT36354.1"/>
    <property type="molecule type" value="Genomic_DNA"/>
</dbReference>
<dbReference type="Pfam" id="PF16903">
    <property type="entry name" value="Capsid_N"/>
    <property type="match status" value="1"/>
</dbReference>
<dbReference type="Gene3D" id="2.70.9.20">
    <property type="entry name" value="Major capsid protein Vp54"/>
    <property type="match status" value="2"/>
</dbReference>
<dbReference type="InterPro" id="IPR031654">
    <property type="entry name" value="Capsid_N"/>
</dbReference>
<feature type="domain" description="Major capsid protein N-terminal" evidence="2">
    <location>
        <begin position="25"/>
        <end position="218"/>
    </location>
</feature>
<reference evidence="3" key="1">
    <citation type="journal article" date="2020" name="Nature">
        <title>Giant virus diversity and host interactions through global metagenomics.</title>
        <authorList>
            <person name="Schulz F."/>
            <person name="Roux S."/>
            <person name="Paez-Espino D."/>
            <person name="Jungbluth S."/>
            <person name="Walsh D.A."/>
            <person name="Denef V.J."/>
            <person name="McMahon K.D."/>
            <person name="Konstantinidis K.T."/>
            <person name="Eloe-Fadrosh E.A."/>
            <person name="Kyrpides N.C."/>
            <person name="Woyke T."/>
        </authorList>
    </citation>
    <scope>NUCLEOTIDE SEQUENCE</scope>
    <source>
        <strain evidence="3">GVMAG-S-ERX555931-87</strain>
    </source>
</reference>
<dbReference type="Pfam" id="PF04451">
    <property type="entry name" value="Capsid_NCLDV"/>
    <property type="match status" value="2"/>
</dbReference>
<dbReference type="GO" id="GO:0005198">
    <property type="term" value="F:structural molecule activity"/>
    <property type="evidence" value="ECO:0007669"/>
    <property type="project" value="InterPro"/>
</dbReference>
<evidence type="ECO:0000259" key="1">
    <source>
        <dbReference type="Pfam" id="PF04451"/>
    </source>
</evidence>